<dbReference type="AlphaFoldDB" id="A0A7K4JV48"/>
<dbReference type="OrthoDB" id="546450at2759"/>
<evidence type="ECO:0000313" key="3">
    <source>
        <dbReference type="EMBL" id="NWH69118.1"/>
    </source>
</evidence>
<dbReference type="Proteomes" id="UP000531151">
    <property type="component" value="Unassembled WGS sequence"/>
</dbReference>
<evidence type="ECO:0000256" key="1">
    <source>
        <dbReference type="ARBA" id="ARBA00023157"/>
    </source>
</evidence>
<dbReference type="GO" id="GO:0006508">
    <property type="term" value="P:proteolysis"/>
    <property type="evidence" value="ECO:0007669"/>
    <property type="project" value="InterPro"/>
</dbReference>
<dbReference type="EMBL" id="VWPV01201619">
    <property type="protein sequence ID" value="NWH69118.1"/>
    <property type="molecule type" value="Genomic_DNA"/>
</dbReference>
<reference evidence="3 4" key="1">
    <citation type="submission" date="2019-09" db="EMBL/GenBank/DDBJ databases">
        <title>Bird 10,000 Genomes (B10K) Project - Family phase.</title>
        <authorList>
            <person name="Zhang G."/>
        </authorList>
    </citation>
    <scope>NUCLEOTIDE SEQUENCE [LARGE SCALE GENOMIC DNA]</scope>
    <source>
        <strain evidence="3">B10K-CU-031-07</strain>
        <tissue evidence="3">Muscle</tissue>
    </source>
</reference>
<dbReference type="InterPro" id="IPR043504">
    <property type="entry name" value="Peptidase_S1_PA_chymotrypsin"/>
</dbReference>
<gene>
    <name evidence="3" type="primary">Klk14_1</name>
    <name evidence="3" type="ORF">GEOCAL_R14079</name>
</gene>
<dbReference type="GO" id="GO:0004252">
    <property type="term" value="F:serine-type endopeptidase activity"/>
    <property type="evidence" value="ECO:0007669"/>
    <property type="project" value="InterPro"/>
</dbReference>
<feature type="non-terminal residue" evidence="3">
    <location>
        <position position="1"/>
    </location>
</feature>
<evidence type="ECO:0000313" key="4">
    <source>
        <dbReference type="Proteomes" id="UP000531151"/>
    </source>
</evidence>
<feature type="domain" description="Peptidase S1" evidence="2">
    <location>
        <begin position="3"/>
        <end position="80"/>
    </location>
</feature>
<dbReference type="Pfam" id="PF00089">
    <property type="entry name" value="Trypsin"/>
    <property type="match status" value="1"/>
</dbReference>
<protein>
    <submittedName>
        <fullName evidence="3">KLK14 protein</fullName>
    </submittedName>
</protein>
<dbReference type="SUPFAM" id="SSF50494">
    <property type="entry name" value="Trypsin-like serine proteases"/>
    <property type="match status" value="1"/>
</dbReference>
<sequence length="83" mass="9471">LGRDIQVLLGTDQVHRGGTRRSVVAAKVHPKYNPRRNDNDFMLLRLERPVEFSRNVKMIKLAKRCPQEGTRCSVSGWGTIRSP</sequence>
<comment type="caution">
    <text evidence="3">The sequence shown here is derived from an EMBL/GenBank/DDBJ whole genome shotgun (WGS) entry which is preliminary data.</text>
</comment>
<dbReference type="PANTHER" id="PTHR24271">
    <property type="entry name" value="KALLIKREIN-RELATED"/>
    <property type="match status" value="1"/>
</dbReference>
<name>A0A7K4JV48_GEOCA</name>
<dbReference type="GO" id="GO:0030141">
    <property type="term" value="C:secretory granule"/>
    <property type="evidence" value="ECO:0007669"/>
    <property type="project" value="TreeGrafter"/>
</dbReference>
<proteinExistence type="predicted"/>
<dbReference type="InterPro" id="IPR009003">
    <property type="entry name" value="Peptidase_S1_PA"/>
</dbReference>
<evidence type="ECO:0000259" key="2">
    <source>
        <dbReference type="Pfam" id="PF00089"/>
    </source>
</evidence>
<dbReference type="PANTHER" id="PTHR24271:SF48">
    <property type="entry name" value="KALLIKREIN-14"/>
    <property type="match status" value="1"/>
</dbReference>
<keyword evidence="1" id="KW-1015">Disulfide bond</keyword>
<keyword evidence="4" id="KW-1185">Reference proteome</keyword>
<feature type="non-terminal residue" evidence="3">
    <location>
        <position position="83"/>
    </location>
</feature>
<dbReference type="Gene3D" id="2.40.10.10">
    <property type="entry name" value="Trypsin-like serine proteases"/>
    <property type="match status" value="1"/>
</dbReference>
<accession>A0A7K4JV48</accession>
<dbReference type="InterPro" id="IPR001254">
    <property type="entry name" value="Trypsin_dom"/>
</dbReference>
<organism evidence="3 4">
    <name type="scientific">Geococcyx californianus</name>
    <name type="common">Greater roadrunner</name>
    <name type="synonym">Saurothera californiana</name>
    <dbReference type="NCBI Taxonomy" id="8947"/>
    <lineage>
        <taxon>Eukaryota</taxon>
        <taxon>Metazoa</taxon>
        <taxon>Chordata</taxon>
        <taxon>Craniata</taxon>
        <taxon>Vertebrata</taxon>
        <taxon>Euteleostomi</taxon>
        <taxon>Archelosauria</taxon>
        <taxon>Archosauria</taxon>
        <taxon>Dinosauria</taxon>
        <taxon>Saurischia</taxon>
        <taxon>Theropoda</taxon>
        <taxon>Coelurosauria</taxon>
        <taxon>Aves</taxon>
        <taxon>Neognathae</taxon>
        <taxon>Neoaves</taxon>
        <taxon>Otidimorphae</taxon>
        <taxon>Cuculiformes</taxon>
        <taxon>Neomorphidae</taxon>
        <taxon>Geococcyx</taxon>
    </lineage>
</organism>